<accession>A0ABX4YFT4</accession>
<reference evidence="2" key="1">
    <citation type="submission" date="2018-01" db="EMBL/GenBank/DDBJ databases">
        <title>Genomic characterization of Leptospira inadai serogroup Lyme isolated from captured rat in Brazil and comparative analysis with human reference strain.</title>
        <authorList>
            <person name="Moreno L.Z."/>
            <person name="Loureiro A.P."/>
            <person name="Miraglia F."/>
            <person name="Kremer F.S."/>
            <person name="Eslabao M.R."/>
            <person name="Dellagostin O.A."/>
            <person name="Lilenbaum W."/>
            <person name="Moreno A.M."/>
        </authorList>
    </citation>
    <scope>NUCLEOTIDE SEQUENCE [LARGE SCALE GENOMIC DNA]</scope>
    <source>
        <strain evidence="2">M34/99</strain>
    </source>
</reference>
<feature type="transmembrane region" description="Helical" evidence="1">
    <location>
        <begin position="21"/>
        <end position="41"/>
    </location>
</feature>
<dbReference type="Proteomes" id="UP000094669">
    <property type="component" value="Unassembled WGS sequence"/>
</dbReference>
<keyword evidence="1" id="KW-0472">Membrane</keyword>
<dbReference type="EMBL" id="MCRM02000019">
    <property type="protein sequence ID" value="PNV74044.1"/>
    <property type="molecule type" value="Genomic_DNA"/>
</dbReference>
<evidence type="ECO:0000313" key="3">
    <source>
        <dbReference type="Proteomes" id="UP000094669"/>
    </source>
</evidence>
<name>A0ABX4YFT4_9LEPT</name>
<evidence type="ECO:0000256" key="1">
    <source>
        <dbReference type="SAM" id="Phobius"/>
    </source>
</evidence>
<protein>
    <submittedName>
        <fullName evidence="2">Uncharacterized protein</fullName>
    </submittedName>
</protein>
<comment type="caution">
    <text evidence="2">The sequence shown here is derived from an EMBL/GenBank/DDBJ whole genome shotgun (WGS) entry which is preliminary data.</text>
</comment>
<organism evidence="2 3">
    <name type="scientific">Leptospira inadai serovar Lyme</name>
    <dbReference type="NCBI Taxonomy" id="293084"/>
    <lineage>
        <taxon>Bacteria</taxon>
        <taxon>Pseudomonadati</taxon>
        <taxon>Spirochaetota</taxon>
        <taxon>Spirochaetia</taxon>
        <taxon>Leptospirales</taxon>
        <taxon>Leptospiraceae</taxon>
        <taxon>Leptospira</taxon>
    </lineage>
</organism>
<evidence type="ECO:0000313" key="2">
    <source>
        <dbReference type="EMBL" id="PNV74044.1"/>
    </source>
</evidence>
<dbReference type="RefSeq" id="WP_010413696.1">
    <property type="nucleotide sequence ID" value="NZ_MCRM02000019.1"/>
</dbReference>
<keyword evidence="1" id="KW-1133">Transmembrane helix</keyword>
<proteinExistence type="predicted"/>
<keyword evidence="3" id="KW-1185">Reference proteome</keyword>
<sequence>MRPKLFGFHKSKRIRKVLYSFLIGIAILPVILYLLIVFRLIPGELAQIQARFAAKEGCSCLFVVKGTDEYCKRYATVFYPPDEWDKTENSLSVSFLMTDRQFKASARFLGLPEGCLLQRTED</sequence>
<gene>
    <name evidence="2" type="ORF">BES34_015965</name>
</gene>
<keyword evidence="1" id="KW-0812">Transmembrane</keyword>